<organism evidence="8 9">
    <name type="scientific">Daphnia galeata</name>
    <dbReference type="NCBI Taxonomy" id="27404"/>
    <lineage>
        <taxon>Eukaryota</taxon>
        <taxon>Metazoa</taxon>
        <taxon>Ecdysozoa</taxon>
        <taxon>Arthropoda</taxon>
        <taxon>Crustacea</taxon>
        <taxon>Branchiopoda</taxon>
        <taxon>Diplostraca</taxon>
        <taxon>Cladocera</taxon>
        <taxon>Anomopoda</taxon>
        <taxon>Daphniidae</taxon>
        <taxon>Daphnia</taxon>
    </lineage>
</organism>
<feature type="compositionally biased region" description="Basic residues" evidence="6">
    <location>
        <begin position="1"/>
        <end position="11"/>
    </location>
</feature>
<reference evidence="8" key="1">
    <citation type="submission" date="2021-11" db="EMBL/GenBank/DDBJ databases">
        <authorList>
            <person name="Schell T."/>
        </authorList>
    </citation>
    <scope>NUCLEOTIDE SEQUENCE</scope>
    <source>
        <strain evidence="8">M5</strain>
    </source>
</reference>
<dbReference type="InterPro" id="IPR040259">
    <property type="entry name" value="Mesogenin/MesP"/>
</dbReference>
<dbReference type="GO" id="GO:0000981">
    <property type="term" value="F:DNA-binding transcription factor activity, RNA polymerase II-specific"/>
    <property type="evidence" value="ECO:0007669"/>
    <property type="project" value="TreeGrafter"/>
</dbReference>
<feature type="compositionally biased region" description="Basic and acidic residues" evidence="6">
    <location>
        <begin position="13"/>
        <end position="28"/>
    </location>
</feature>
<evidence type="ECO:0000256" key="4">
    <source>
        <dbReference type="ARBA" id="ARBA00023163"/>
    </source>
</evidence>
<evidence type="ECO:0000256" key="1">
    <source>
        <dbReference type="ARBA" id="ARBA00022473"/>
    </source>
</evidence>
<dbReference type="SUPFAM" id="SSF47459">
    <property type="entry name" value="HLH, helix-loop-helix DNA-binding domain"/>
    <property type="match status" value="1"/>
</dbReference>
<feature type="region of interest" description="Disordered" evidence="6">
    <location>
        <begin position="1"/>
        <end position="49"/>
    </location>
</feature>
<dbReference type="GO" id="GO:0046983">
    <property type="term" value="F:protein dimerization activity"/>
    <property type="evidence" value="ECO:0007669"/>
    <property type="project" value="InterPro"/>
</dbReference>
<name>A0A8J2WUT6_9CRUS</name>
<evidence type="ECO:0000256" key="3">
    <source>
        <dbReference type="ARBA" id="ARBA00023125"/>
    </source>
</evidence>
<proteinExistence type="predicted"/>
<dbReference type="PANTHER" id="PTHR20937">
    <property type="entry name" value="IP14615P"/>
    <property type="match status" value="1"/>
</dbReference>
<dbReference type="GO" id="GO:0001707">
    <property type="term" value="P:mesoderm formation"/>
    <property type="evidence" value="ECO:0007669"/>
    <property type="project" value="TreeGrafter"/>
</dbReference>
<keyword evidence="3" id="KW-0238">DNA-binding</keyword>
<dbReference type="InterPro" id="IPR011598">
    <property type="entry name" value="bHLH_dom"/>
</dbReference>
<dbReference type="EMBL" id="CAKKLH010000325">
    <property type="protein sequence ID" value="CAH0112425.1"/>
    <property type="molecule type" value="Genomic_DNA"/>
</dbReference>
<protein>
    <recommendedName>
        <fullName evidence="7">BHLH domain-containing protein</fullName>
    </recommendedName>
</protein>
<dbReference type="GO" id="GO:0000978">
    <property type="term" value="F:RNA polymerase II cis-regulatory region sequence-specific DNA binding"/>
    <property type="evidence" value="ECO:0007669"/>
    <property type="project" value="TreeGrafter"/>
</dbReference>
<keyword evidence="5" id="KW-0539">Nucleus</keyword>
<gene>
    <name evidence="8" type="ORF">DGAL_LOCUS16140</name>
</gene>
<keyword evidence="1" id="KW-0217">Developmental protein</keyword>
<dbReference type="CDD" id="cd11390">
    <property type="entry name" value="bHLH_TS"/>
    <property type="match status" value="1"/>
</dbReference>
<evidence type="ECO:0000313" key="9">
    <source>
        <dbReference type="Proteomes" id="UP000789390"/>
    </source>
</evidence>
<dbReference type="AlphaFoldDB" id="A0A8J2WUT6"/>
<dbReference type="Pfam" id="PF00010">
    <property type="entry name" value="HLH"/>
    <property type="match status" value="1"/>
</dbReference>
<dbReference type="FunFam" id="4.10.280.10:FF:000090">
    <property type="entry name" value="Salivary gland-expressed bHLH"/>
    <property type="match status" value="1"/>
</dbReference>
<dbReference type="OrthoDB" id="9946827at2759"/>
<evidence type="ECO:0000256" key="2">
    <source>
        <dbReference type="ARBA" id="ARBA00023015"/>
    </source>
</evidence>
<evidence type="ECO:0000256" key="6">
    <source>
        <dbReference type="SAM" id="MobiDB-lite"/>
    </source>
</evidence>
<evidence type="ECO:0000256" key="5">
    <source>
        <dbReference type="ARBA" id="ARBA00023242"/>
    </source>
</evidence>
<dbReference type="Proteomes" id="UP000789390">
    <property type="component" value="Unassembled WGS sequence"/>
</dbReference>
<evidence type="ECO:0000313" key="8">
    <source>
        <dbReference type="EMBL" id="CAH0112425.1"/>
    </source>
</evidence>
<keyword evidence="9" id="KW-1185">Reference proteome</keyword>
<keyword evidence="4" id="KW-0804">Transcription</keyword>
<dbReference type="InterPro" id="IPR036638">
    <property type="entry name" value="HLH_DNA-bd_sf"/>
</dbReference>
<dbReference type="PANTHER" id="PTHR20937:SF3">
    <property type="entry name" value="IP14615P"/>
    <property type="match status" value="1"/>
</dbReference>
<sequence length="569" mass="64067">MPRYQKNRSSPRKMQEKKIEKKKLETRVEPNSLSEDSQTDCDSTSKNTERERAVEVIHWIPASAGSVIQIPGGQVSEHLSIELHKGSHQAGEVSIFHSDTAEDLTMSSSVLNEINYDRSVTQSPCLKEDSFTEPKETSVLAPKPDVIYKENEGGLRGNLELRKDLLLGPTANFLEINEENELFKTETLMEKEELENSYFEEQRQLPSRYVTLDSCNLPTVTQHDGEVPDVSGESACSLTLIPNMLNFNPSCWMPNEEAQAHFGLTSSHQQIGSPCHFPIISTENTHLEYSHPSFMMMEDPFKSLSVPGSNPLYHLDTNNRRIWVPESCSTRGSVIADCNNRPGPTGVRLGQVQEGDVFMAADFENEELLQHAVSIERYPNPSRCWRGSNNTRAQYEKDYKKSACDRERTRMRDMNRAFDSLREKLPYIKPPGKKLSKIESLRLAIKYIRHLQFLLASPPGSTVDFEATNFSLDPLPSWRSMGLLSASSTVASTSSDLRPTTSSSYDFPTLLLRHSQQQNVDLATPSRSMIVNIQDADQPSFKHSVIGAAHPFSCTYEEASPLNWNQQSS</sequence>
<evidence type="ECO:0000259" key="7">
    <source>
        <dbReference type="PROSITE" id="PS50888"/>
    </source>
</evidence>
<dbReference type="PROSITE" id="PS50888">
    <property type="entry name" value="BHLH"/>
    <property type="match status" value="1"/>
</dbReference>
<keyword evidence="2" id="KW-0805">Transcription regulation</keyword>
<dbReference type="GO" id="GO:0005634">
    <property type="term" value="C:nucleus"/>
    <property type="evidence" value="ECO:0007669"/>
    <property type="project" value="TreeGrafter"/>
</dbReference>
<feature type="compositionally biased region" description="Polar residues" evidence="6">
    <location>
        <begin position="29"/>
        <end position="46"/>
    </location>
</feature>
<accession>A0A8J2WUT6</accession>
<dbReference type="SMART" id="SM00353">
    <property type="entry name" value="HLH"/>
    <property type="match status" value="1"/>
</dbReference>
<comment type="caution">
    <text evidence="8">The sequence shown here is derived from an EMBL/GenBank/DDBJ whole genome shotgun (WGS) entry which is preliminary data.</text>
</comment>
<feature type="domain" description="BHLH" evidence="7">
    <location>
        <begin position="398"/>
        <end position="451"/>
    </location>
</feature>
<dbReference type="Gene3D" id="4.10.280.10">
    <property type="entry name" value="Helix-loop-helix DNA-binding domain"/>
    <property type="match status" value="1"/>
</dbReference>